<dbReference type="PANTHER" id="PTHR42902">
    <property type="entry name" value="MALATE SYNTHASE"/>
    <property type="match status" value="1"/>
</dbReference>
<reference evidence="4 5" key="1">
    <citation type="submission" date="2018-06" db="EMBL/GenBank/DDBJ databases">
        <authorList>
            <consortium name="Pathogen Informatics"/>
            <person name="Doyle S."/>
        </authorList>
    </citation>
    <scope>NUCLEOTIDE SEQUENCE [LARGE SCALE GENOMIC DNA]</scope>
    <source>
        <strain evidence="4 5">NCTC9149</strain>
    </source>
</reference>
<dbReference type="Pfam" id="PF01274">
    <property type="entry name" value="MS_TIM-barrel"/>
    <property type="match status" value="1"/>
</dbReference>
<keyword evidence="4" id="KW-0808">Transferase</keyword>
<dbReference type="Gene3D" id="3.20.20.360">
    <property type="entry name" value="Malate synthase, domain 3"/>
    <property type="match status" value="1"/>
</dbReference>
<dbReference type="EC" id="2.3.3.9" evidence="2"/>
<organism evidence="4 5">
    <name type="scientific">Klebsiella grimontii</name>
    <dbReference type="NCBI Taxonomy" id="2058152"/>
    <lineage>
        <taxon>Bacteria</taxon>
        <taxon>Pseudomonadati</taxon>
        <taxon>Pseudomonadota</taxon>
        <taxon>Gammaproteobacteria</taxon>
        <taxon>Enterobacterales</taxon>
        <taxon>Enterobacteriaceae</taxon>
        <taxon>Klebsiella/Raoultella group</taxon>
        <taxon>Klebsiella</taxon>
    </lineage>
</organism>
<sequence length="101" mass="10833">MLIKTCHKRGAFAMGGMAAFIPSKDAERNNQVLNKVKADKSLEANNGHDGTWIAHPGLADTAMAVFNGVLGENKNQLSVTREDDAPITAEQLLAPCEGERN</sequence>
<evidence type="ECO:0000256" key="2">
    <source>
        <dbReference type="ARBA" id="ARBA00012636"/>
    </source>
</evidence>
<dbReference type="PANTHER" id="PTHR42902:SF1">
    <property type="entry name" value="MALATE SYNTHASE 1-RELATED"/>
    <property type="match status" value="1"/>
</dbReference>
<feature type="domain" description="Malate synthase TIM barrel" evidence="3">
    <location>
        <begin position="2"/>
        <end position="94"/>
    </location>
</feature>
<gene>
    <name evidence="4" type="primary">aceB_2</name>
    <name evidence="4" type="ORF">NCTC9149_06546</name>
</gene>
<dbReference type="EMBL" id="UGMX01000002">
    <property type="protein sequence ID" value="STW10037.1"/>
    <property type="molecule type" value="Genomic_DNA"/>
</dbReference>
<dbReference type="GO" id="GO:0005737">
    <property type="term" value="C:cytoplasm"/>
    <property type="evidence" value="ECO:0007669"/>
    <property type="project" value="TreeGrafter"/>
</dbReference>
<evidence type="ECO:0000313" key="4">
    <source>
        <dbReference type="EMBL" id="STW10037.1"/>
    </source>
</evidence>
<protein>
    <recommendedName>
        <fullName evidence="2">malate synthase</fullName>
        <ecNumber evidence="2">2.3.3.9</ecNumber>
    </recommendedName>
</protein>
<name>A0A7H4PC72_9ENTR</name>
<dbReference type="AlphaFoldDB" id="A0A7H4PC72"/>
<dbReference type="GO" id="GO:0006097">
    <property type="term" value="P:glyoxylate cycle"/>
    <property type="evidence" value="ECO:0007669"/>
    <property type="project" value="InterPro"/>
</dbReference>
<dbReference type="SUPFAM" id="SSF51645">
    <property type="entry name" value="Malate synthase G"/>
    <property type="match status" value="1"/>
</dbReference>
<evidence type="ECO:0000256" key="1">
    <source>
        <dbReference type="ARBA" id="ARBA00006394"/>
    </source>
</evidence>
<keyword evidence="4" id="KW-0012">Acyltransferase</keyword>
<dbReference type="Proteomes" id="UP000254571">
    <property type="component" value="Unassembled WGS sequence"/>
</dbReference>
<evidence type="ECO:0000313" key="5">
    <source>
        <dbReference type="Proteomes" id="UP000254571"/>
    </source>
</evidence>
<dbReference type="InterPro" id="IPR006252">
    <property type="entry name" value="Malate_synthA"/>
</dbReference>
<comment type="caution">
    <text evidence="4">The sequence shown here is derived from an EMBL/GenBank/DDBJ whole genome shotgun (WGS) entry which is preliminary data.</text>
</comment>
<proteinExistence type="inferred from homology"/>
<dbReference type="InterPro" id="IPR001465">
    <property type="entry name" value="Malate_synthase_TIM"/>
</dbReference>
<dbReference type="GO" id="GO:0004474">
    <property type="term" value="F:malate synthase activity"/>
    <property type="evidence" value="ECO:0007669"/>
    <property type="project" value="UniProtKB-EC"/>
</dbReference>
<dbReference type="InterPro" id="IPR046363">
    <property type="entry name" value="MS_N_TIM-barrel_dom"/>
</dbReference>
<evidence type="ECO:0000259" key="3">
    <source>
        <dbReference type="Pfam" id="PF01274"/>
    </source>
</evidence>
<accession>A0A7H4PC72</accession>
<comment type="similarity">
    <text evidence="1">Belongs to the malate synthase family.</text>
</comment>
<dbReference type="InterPro" id="IPR011076">
    <property type="entry name" value="Malate_synth_sf"/>
</dbReference>